<accession>A0ABY6CA51</accession>
<evidence type="ECO:0000256" key="1">
    <source>
        <dbReference type="ARBA" id="ARBA00023015"/>
    </source>
</evidence>
<dbReference type="Gene3D" id="3.40.50.10490">
    <property type="entry name" value="Glucose-6-phosphate isomerase like protein, domain 1"/>
    <property type="match status" value="1"/>
</dbReference>
<evidence type="ECO:0000313" key="6">
    <source>
        <dbReference type="EMBL" id="UXN69120.1"/>
    </source>
</evidence>
<proteinExistence type="predicted"/>
<dbReference type="InterPro" id="IPR036388">
    <property type="entry name" value="WH-like_DNA-bd_sf"/>
</dbReference>
<keyword evidence="3" id="KW-0804">Transcription</keyword>
<dbReference type="InterPro" id="IPR035472">
    <property type="entry name" value="RpiR-like_SIS"/>
</dbReference>
<keyword evidence="7" id="KW-1185">Reference proteome</keyword>
<feature type="domain" description="SIS" evidence="5">
    <location>
        <begin position="139"/>
        <end position="278"/>
    </location>
</feature>
<keyword evidence="2" id="KW-0238">DNA-binding</keyword>
<keyword evidence="1" id="KW-0805">Transcription regulation</keyword>
<dbReference type="InterPro" id="IPR009057">
    <property type="entry name" value="Homeodomain-like_sf"/>
</dbReference>
<dbReference type="PROSITE" id="PS51464">
    <property type="entry name" value="SIS"/>
    <property type="match status" value="1"/>
</dbReference>
<evidence type="ECO:0000256" key="3">
    <source>
        <dbReference type="ARBA" id="ARBA00023163"/>
    </source>
</evidence>
<feature type="domain" description="HTH rpiR-type" evidence="4">
    <location>
        <begin position="16"/>
        <end position="92"/>
    </location>
</feature>
<evidence type="ECO:0000256" key="2">
    <source>
        <dbReference type="ARBA" id="ARBA00023125"/>
    </source>
</evidence>
<gene>
    <name evidence="6" type="ORF">N8A98_18045</name>
</gene>
<evidence type="ECO:0000313" key="7">
    <source>
        <dbReference type="Proteomes" id="UP001061862"/>
    </source>
</evidence>
<dbReference type="SUPFAM" id="SSF53697">
    <property type="entry name" value="SIS domain"/>
    <property type="match status" value="1"/>
</dbReference>
<sequence>MVMHKKAATGYLPAGSVVAERIEAAYPEMSQALQTFADFVLSEPIRIAHMSINETVEATGVSVATANRFARKLGFEGYAQFRGEVIRGFESIFEPVERLRTTLSKGSSVQEAVLASLEEDLRNLSETMQGLDTTRIEQAVNMILAARNIFFIAFDAAAALANVMSHRLELAGHYARTIDNGGGMLSASRALSHYDENDLVIAIAFPRYMRETVELATAAHRRSIPVLSITDNQTSPLARLGTLTLYVRARRTYSSTSDTAILAMLEALAAGVAAKSPGAADAAQKFADFAYPWLITPEGR</sequence>
<evidence type="ECO:0000259" key="4">
    <source>
        <dbReference type="PROSITE" id="PS51071"/>
    </source>
</evidence>
<dbReference type="CDD" id="cd05013">
    <property type="entry name" value="SIS_RpiR"/>
    <property type="match status" value="1"/>
</dbReference>
<dbReference type="InterPro" id="IPR001347">
    <property type="entry name" value="SIS_dom"/>
</dbReference>
<dbReference type="PANTHER" id="PTHR30514">
    <property type="entry name" value="GLUCOKINASE"/>
    <property type="match status" value="1"/>
</dbReference>
<name>A0ABY6CA51_9HYPH</name>
<dbReference type="Pfam" id="PF01380">
    <property type="entry name" value="SIS"/>
    <property type="match status" value="1"/>
</dbReference>
<evidence type="ECO:0000259" key="5">
    <source>
        <dbReference type="PROSITE" id="PS51464"/>
    </source>
</evidence>
<reference evidence="6 7" key="1">
    <citation type="submission" date="2022-09" db="EMBL/GenBank/DDBJ databases">
        <title>Interaction between co-microsymbionts with complementary sets of symbiotic genes in legume-rhizobium systems.</title>
        <authorList>
            <person name="Safronova V."/>
            <person name="Sazanova A."/>
            <person name="Afonin A."/>
            <person name="Chirak E."/>
        </authorList>
    </citation>
    <scope>NUCLEOTIDE SEQUENCE [LARGE SCALE GENOMIC DNA]</scope>
    <source>
        <strain evidence="6 7">A18/4-1</strain>
    </source>
</reference>
<dbReference type="RefSeq" id="WP_262167370.1">
    <property type="nucleotide sequence ID" value="NZ_CP104965.1"/>
</dbReference>
<protein>
    <submittedName>
        <fullName evidence="6">MurR/RpiR family transcriptional regulator</fullName>
    </submittedName>
</protein>
<dbReference type="PROSITE" id="PS51071">
    <property type="entry name" value="HTH_RPIR"/>
    <property type="match status" value="1"/>
</dbReference>
<dbReference type="InterPro" id="IPR047640">
    <property type="entry name" value="RpiR-like"/>
</dbReference>
<organism evidence="6 7">
    <name type="scientific">Devosia neptuniae</name>
    <dbReference type="NCBI Taxonomy" id="191302"/>
    <lineage>
        <taxon>Bacteria</taxon>
        <taxon>Pseudomonadati</taxon>
        <taxon>Pseudomonadota</taxon>
        <taxon>Alphaproteobacteria</taxon>
        <taxon>Hyphomicrobiales</taxon>
        <taxon>Devosiaceae</taxon>
        <taxon>Devosia</taxon>
    </lineage>
</organism>
<dbReference type="Gene3D" id="1.10.10.10">
    <property type="entry name" value="Winged helix-like DNA-binding domain superfamily/Winged helix DNA-binding domain"/>
    <property type="match status" value="1"/>
</dbReference>
<dbReference type="PANTHER" id="PTHR30514:SF1">
    <property type="entry name" value="HTH-TYPE TRANSCRIPTIONAL REGULATOR HEXR-RELATED"/>
    <property type="match status" value="1"/>
</dbReference>
<dbReference type="Pfam" id="PF01418">
    <property type="entry name" value="HTH_6"/>
    <property type="match status" value="1"/>
</dbReference>
<dbReference type="InterPro" id="IPR046348">
    <property type="entry name" value="SIS_dom_sf"/>
</dbReference>
<dbReference type="InterPro" id="IPR000281">
    <property type="entry name" value="HTH_RpiR"/>
</dbReference>
<dbReference type="EMBL" id="CP104965">
    <property type="protein sequence ID" value="UXN69120.1"/>
    <property type="molecule type" value="Genomic_DNA"/>
</dbReference>
<dbReference type="Proteomes" id="UP001061862">
    <property type="component" value="Chromosome"/>
</dbReference>
<dbReference type="SUPFAM" id="SSF46689">
    <property type="entry name" value="Homeodomain-like"/>
    <property type="match status" value="1"/>
</dbReference>